<reference evidence="7" key="1">
    <citation type="submission" date="2020-11" db="EMBL/GenBank/DDBJ databases">
        <title>Chlorella ohadii genome sequencing and assembly.</title>
        <authorList>
            <person name="Murik O."/>
            <person name="Treves H."/>
            <person name="Kedem I."/>
            <person name="Shotland Y."/>
            <person name="Kaplan A."/>
        </authorList>
    </citation>
    <scope>NUCLEOTIDE SEQUENCE</scope>
    <source>
        <strain evidence="7">1</strain>
    </source>
</reference>
<feature type="compositionally biased region" description="Low complexity" evidence="6">
    <location>
        <begin position="59"/>
        <end position="68"/>
    </location>
</feature>
<dbReference type="PANTHER" id="PTHR33966:SF1">
    <property type="entry name" value="PROTEIN ODR-4 HOMOLOG"/>
    <property type="match status" value="1"/>
</dbReference>
<dbReference type="InterPro" id="IPR029454">
    <property type="entry name" value="ODR-4-like"/>
</dbReference>
<evidence type="ECO:0000313" key="7">
    <source>
        <dbReference type="EMBL" id="KAI7838804.1"/>
    </source>
</evidence>
<evidence type="ECO:0000256" key="6">
    <source>
        <dbReference type="SAM" id="MobiDB-lite"/>
    </source>
</evidence>
<evidence type="ECO:0000256" key="4">
    <source>
        <dbReference type="ARBA" id="ARBA00022989"/>
    </source>
</evidence>
<dbReference type="GO" id="GO:0016020">
    <property type="term" value="C:membrane"/>
    <property type="evidence" value="ECO:0007669"/>
    <property type="project" value="UniProtKB-SubCell"/>
</dbReference>
<evidence type="ECO:0000256" key="2">
    <source>
        <dbReference type="ARBA" id="ARBA00010131"/>
    </source>
</evidence>
<keyword evidence="5" id="KW-0472">Membrane</keyword>
<comment type="caution">
    <text evidence="7">The sequence shown here is derived from an EMBL/GenBank/DDBJ whole genome shotgun (WGS) entry which is preliminary data.</text>
</comment>
<organism evidence="7 8">
    <name type="scientific">Chlorella ohadii</name>
    <dbReference type="NCBI Taxonomy" id="2649997"/>
    <lineage>
        <taxon>Eukaryota</taxon>
        <taxon>Viridiplantae</taxon>
        <taxon>Chlorophyta</taxon>
        <taxon>core chlorophytes</taxon>
        <taxon>Trebouxiophyceae</taxon>
        <taxon>Chlorellales</taxon>
        <taxon>Chlorellaceae</taxon>
        <taxon>Chlorella clade</taxon>
        <taxon>Chlorella</taxon>
    </lineage>
</organism>
<dbReference type="EMBL" id="JADXDR010000118">
    <property type="protein sequence ID" value="KAI7838804.1"/>
    <property type="molecule type" value="Genomic_DNA"/>
</dbReference>
<dbReference type="Proteomes" id="UP001205105">
    <property type="component" value="Unassembled WGS sequence"/>
</dbReference>
<comment type="subcellular location">
    <subcellularLocation>
        <location evidence="1">Membrane</location>
    </subcellularLocation>
</comment>
<keyword evidence="3" id="KW-0812">Transmembrane</keyword>
<evidence type="ECO:0000256" key="3">
    <source>
        <dbReference type="ARBA" id="ARBA00022692"/>
    </source>
</evidence>
<name>A0AAD5GZX6_9CHLO</name>
<comment type="similarity">
    <text evidence="2">Belongs to the ODR-4 family.</text>
</comment>
<dbReference type="AlphaFoldDB" id="A0AAD5GZX6"/>
<accession>A0AAD5GZX6</accession>
<dbReference type="GO" id="GO:0012505">
    <property type="term" value="C:endomembrane system"/>
    <property type="evidence" value="ECO:0007669"/>
    <property type="project" value="TreeGrafter"/>
</dbReference>
<sequence length="184" mass="18868">MVRNVQADASIQEYAERCVQERRAAEVGALVGRVAPGKDLVLQLLRAPDRDGAAPLTVSASASSAPAGKKGKAGGKAGGGGLQLDDEWVVEHAAMIERLLPGGLDVVGLYVLCPGAAFAGAASQLAALADAAAKELSSRLPSLLLLHIDSVSGALSLREAAFGLRPAELKVVPLADQMVQLQSR</sequence>
<evidence type="ECO:0000313" key="8">
    <source>
        <dbReference type="Proteomes" id="UP001205105"/>
    </source>
</evidence>
<dbReference type="PANTHER" id="PTHR33966">
    <property type="entry name" value="PROTEIN ODR-4 HOMOLOG"/>
    <property type="match status" value="1"/>
</dbReference>
<keyword evidence="4" id="KW-1133">Transmembrane helix</keyword>
<dbReference type="GO" id="GO:0008104">
    <property type="term" value="P:intracellular protein localization"/>
    <property type="evidence" value="ECO:0007669"/>
    <property type="project" value="TreeGrafter"/>
</dbReference>
<dbReference type="Pfam" id="PF14778">
    <property type="entry name" value="ODR4-like"/>
    <property type="match status" value="1"/>
</dbReference>
<evidence type="ECO:0000256" key="5">
    <source>
        <dbReference type="ARBA" id="ARBA00023136"/>
    </source>
</evidence>
<keyword evidence="8" id="KW-1185">Reference proteome</keyword>
<proteinExistence type="inferred from homology"/>
<evidence type="ECO:0000256" key="1">
    <source>
        <dbReference type="ARBA" id="ARBA00004370"/>
    </source>
</evidence>
<feature type="region of interest" description="Disordered" evidence="6">
    <location>
        <begin position="55"/>
        <end position="78"/>
    </location>
</feature>
<protein>
    <submittedName>
        <fullName evidence="7">Uncharacterized protein</fullName>
    </submittedName>
</protein>
<gene>
    <name evidence="7" type="ORF">COHA_007419</name>
</gene>